<evidence type="ECO:0000256" key="1">
    <source>
        <dbReference type="ARBA" id="ARBA00004418"/>
    </source>
</evidence>
<evidence type="ECO:0000256" key="2">
    <source>
        <dbReference type="ARBA" id="ARBA00005695"/>
    </source>
</evidence>
<organism evidence="6 7">
    <name type="scientific">Inquilinus limosus MP06</name>
    <dbReference type="NCBI Taxonomy" id="1398085"/>
    <lineage>
        <taxon>Bacteria</taxon>
        <taxon>Pseudomonadati</taxon>
        <taxon>Pseudomonadota</taxon>
        <taxon>Alphaproteobacteria</taxon>
        <taxon>Rhodospirillales</taxon>
        <taxon>Rhodospirillaceae</taxon>
        <taxon>Inquilinus</taxon>
    </lineage>
</organism>
<gene>
    <name evidence="6" type="ORF">P409_00735</name>
</gene>
<dbReference type="Pfam" id="PF00496">
    <property type="entry name" value="SBP_bac_5"/>
    <property type="match status" value="1"/>
</dbReference>
<feature type="signal peptide" evidence="4">
    <location>
        <begin position="1"/>
        <end position="26"/>
    </location>
</feature>
<evidence type="ECO:0000256" key="4">
    <source>
        <dbReference type="SAM" id="SignalP"/>
    </source>
</evidence>
<dbReference type="GO" id="GO:0030288">
    <property type="term" value="C:outer membrane-bounded periplasmic space"/>
    <property type="evidence" value="ECO:0007669"/>
    <property type="project" value="UniProtKB-ARBA"/>
</dbReference>
<dbReference type="PANTHER" id="PTHR30290:SF38">
    <property type="entry name" value="D,D-DIPEPTIDE-BINDING PERIPLASMIC PROTEIN DDPA-RELATED"/>
    <property type="match status" value="1"/>
</dbReference>
<feature type="domain" description="Solute-binding protein family 5" evidence="5">
    <location>
        <begin position="89"/>
        <end position="439"/>
    </location>
</feature>
<dbReference type="EMBL" id="JANX01000002">
    <property type="protein sequence ID" value="KGM36073.1"/>
    <property type="molecule type" value="Genomic_DNA"/>
</dbReference>
<dbReference type="GO" id="GO:0015833">
    <property type="term" value="P:peptide transport"/>
    <property type="evidence" value="ECO:0007669"/>
    <property type="project" value="TreeGrafter"/>
</dbReference>
<dbReference type="Gene3D" id="3.10.105.10">
    <property type="entry name" value="Dipeptide-binding Protein, Domain 3"/>
    <property type="match status" value="1"/>
</dbReference>
<comment type="similarity">
    <text evidence="2">Belongs to the bacterial solute-binding protein 5 family.</text>
</comment>
<accession>A0A0A0DDV1</accession>
<feature type="chain" id="PRO_5001960971" description="Solute-binding protein family 5 domain-containing protein" evidence="4">
    <location>
        <begin position="27"/>
        <end position="522"/>
    </location>
</feature>
<dbReference type="Gene3D" id="3.90.76.10">
    <property type="entry name" value="Dipeptide-binding Protein, Domain 1"/>
    <property type="match status" value="1"/>
</dbReference>
<dbReference type="PIRSF" id="PIRSF002741">
    <property type="entry name" value="MppA"/>
    <property type="match status" value="1"/>
</dbReference>
<dbReference type="Gene3D" id="3.40.190.10">
    <property type="entry name" value="Periplasmic binding protein-like II"/>
    <property type="match status" value="1"/>
</dbReference>
<dbReference type="AlphaFoldDB" id="A0A0A0DDV1"/>
<dbReference type="InterPro" id="IPR000914">
    <property type="entry name" value="SBP_5_dom"/>
</dbReference>
<dbReference type="GO" id="GO:0043190">
    <property type="term" value="C:ATP-binding cassette (ABC) transporter complex"/>
    <property type="evidence" value="ECO:0007669"/>
    <property type="project" value="InterPro"/>
</dbReference>
<dbReference type="PANTHER" id="PTHR30290">
    <property type="entry name" value="PERIPLASMIC BINDING COMPONENT OF ABC TRANSPORTER"/>
    <property type="match status" value="1"/>
</dbReference>
<dbReference type="InterPro" id="IPR039424">
    <property type="entry name" value="SBP_5"/>
</dbReference>
<protein>
    <recommendedName>
        <fullName evidence="5">Solute-binding protein family 5 domain-containing protein</fullName>
    </recommendedName>
</protein>
<evidence type="ECO:0000259" key="5">
    <source>
        <dbReference type="Pfam" id="PF00496"/>
    </source>
</evidence>
<dbReference type="SUPFAM" id="SSF53850">
    <property type="entry name" value="Periplasmic binding protein-like II"/>
    <property type="match status" value="1"/>
</dbReference>
<dbReference type="GO" id="GO:1904680">
    <property type="term" value="F:peptide transmembrane transporter activity"/>
    <property type="evidence" value="ECO:0007669"/>
    <property type="project" value="TreeGrafter"/>
</dbReference>
<keyword evidence="3 4" id="KW-0732">Signal</keyword>
<name>A0A0A0DDV1_9PROT</name>
<proteinExistence type="inferred from homology"/>
<dbReference type="Proteomes" id="UP000029995">
    <property type="component" value="Unassembled WGS sequence"/>
</dbReference>
<reference evidence="6 7" key="1">
    <citation type="submission" date="2014-01" db="EMBL/GenBank/DDBJ databases">
        <title>Genome sequence determination for a cystic fibrosis isolate, Inquilinus limosus.</title>
        <authorList>
            <person name="Pino M."/>
            <person name="Di Conza J."/>
            <person name="Gutkind G."/>
        </authorList>
    </citation>
    <scope>NUCLEOTIDE SEQUENCE [LARGE SCALE GENOMIC DNA]</scope>
    <source>
        <strain evidence="6 7">MP06</strain>
    </source>
</reference>
<evidence type="ECO:0000313" key="7">
    <source>
        <dbReference type="Proteomes" id="UP000029995"/>
    </source>
</evidence>
<comment type="caution">
    <text evidence="6">The sequence shown here is derived from an EMBL/GenBank/DDBJ whole genome shotgun (WGS) entry which is preliminary data.</text>
</comment>
<sequence length="522" mass="57237">MHFQQSRGFGLLRRRTVLGLLGSAMAAPLLPLTARGQTAPRKGGVLNVAAAFNPSTLDPVTGGLGSDHMLLYPLFDTLVDFEPATLAAKPGLATSWTFLDPKTLVLELREGVRFHDGEPFDAAAVKANLDRARTDPRSSVKGDLQSLESVEVLAPNKVALHLSRPDTALPLILADRAGMMCSPEAVAEKGRQHDREPVGTGPFKFQKWNDNDVVVLTRNDAYWQPDRPHLDGITFRIITDLNTGLRSVIAGENNFAYRLNPQQQVVASRMKGKVIVSSTPTIADYHLVFNYGRAPLNDLRVRQAINYAIDRDAFNKAALLGLGVPAQTMLPPGYWAHDPSVDGFYKHDPDKARSLLREAGHPGGIEIQFYGYSDQASQQRHEIIMEQLRQAGITARLTTASSADMYQRFMVRGEGDMMLTLWTGRPDPSQPFLLIYGENGFNNAGKVPPPPAMVTAQDLSQSAADQATRKQAFGQLERLALENALSCELAFVPGIEVFTPNVKGYVPNLLGKPKFNDIYLEG</sequence>
<evidence type="ECO:0000256" key="3">
    <source>
        <dbReference type="ARBA" id="ARBA00022729"/>
    </source>
</evidence>
<comment type="subcellular location">
    <subcellularLocation>
        <location evidence="1">Periplasm</location>
    </subcellularLocation>
</comment>
<evidence type="ECO:0000313" key="6">
    <source>
        <dbReference type="EMBL" id="KGM36073.1"/>
    </source>
</evidence>
<dbReference type="InterPro" id="IPR030678">
    <property type="entry name" value="Peptide/Ni-bd"/>
</dbReference>